<dbReference type="RefSeq" id="WP_233139112.1">
    <property type="nucleotide sequence ID" value="NZ_CP146991.1"/>
</dbReference>
<gene>
    <name evidence="7" type="primary">arnE</name>
    <name evidence="7" type="ORF">SSPH_01495</name>
</gene>
<dbReference type="InterPro" id="IPR000390">
    <property type="entry name" value="Small_drug/metabolite_transptr"/>
</dbReference>
<dbReference type="InterPro" id="IPR037185">
    <property type="entry name" value="EmrE-like"/>
</dbReference>
<evidence type="ECO:0000256" key="2">
    <source>
        <dbReference type="ARBA" id="ARBA00022475"/>
    </source>
</evidence>
<dbReference type="PANTHER" id="PTHR30561:SF9">
    <property type="entry name" value="4-AMINO-4-DEOXY-L-ARABINOSE-PHOSPHOUNDECAPRENOL FLIPPASE SUBUNIT ARNF-RELATED"/>
    <property type="match status" value="1"/>
</dbReference>
<keyword evidence="2" id="KW-1003">Cell membrane</keyword>
<keyword evidence="3 6" id="KW-0812">Transmembrane</keyword>
<keyword evidence="4 6" id="KW-1133">Transmembrane helix</keyword>
<dbReference type="SUPFAM" id="SSF103481">
    <property type="entry name" value="Multidrug resistance efflux transporter EmrE"/>
    <property type="match status" value="1"/>
</dbReference>
<comment type="subcellular location">
    <subcellularLocation>
        <location evidence="1">Cell membrane</location>
        <topology evidence="1">Multi-pass membrane protein</topology>
    </subcellularLocation>
</comment>
<keyword evidence="5 6" id="KW-0472">Membrane</keyword>
<dbReference type="PANTHER" id="PTHR30561">
    <property type="entry name" value="SMR FAMILY PROTON-DEPENDENT DRUG EFFLUX TRANSPORTER SUGE"/>
    <property type="match status" value="1"/>
</dbReference>
<organism evidence="7 8">
    <name type="scientific">Sporomusa sphaeroides DSM 2875</name>
    <dbReference type="NCBI Taxonomy" id="1337886"/>
    <lineage>
        <taxon>Bacteria</taxon>
        <taxon>Bacillati</taxon>
        <taxon>Bacillota</taxon>
        <taxon>Negativicutes</taxon>
        <taxon>Selenomonadales</taxon>
        <taxon>Sporomusaceae</taxon>
        <taxon>Sporomusa</taxon>
    </lineage>
</organism>
<dbReference type="Gene3D" id="1.10.3730.20">
    <property type="match status" value="1"/>
</dbReference>
<evidence type="ECO:0000256" key="1">
    <source>
        <dbReference type="ARBA" id="ARBA00004651"/>
    </source>
</evidence>
<sequence>MMSVLALLVWLANITCDTIGQLSFKAAAVKSAEHSGLSHWKDMAKGPWLWVGILFYIVEFVCWVAFLSLVPLSVGVMLASINIVVIMVAGRIFFSEQLTGWRLAGMTLISVGVAVVGLGGQ</sequence>
<keyword evidence="8" id="KW-1185">Reference proteome</keyword>
<dbReference type="Proteomes" id="UP000245702">
    <property type="component" value="Unassembled WGS sequence"/>
</dbReference>
<proteinExistence type="predicted"/>
<evidence type="ECO:0000256" key="3">
    <source>
        <dbReference type="ARBA" id="ARBA00022692"/>
    </source>
</evidence>
<protein>
    <submittedName>
        <fullName evidence="7">4-amino-4-deoxy-L-arabinose-phosphoundecaprenol flippase subunit ArnE</fullName>
    </submittedName>
</protein>
<evidence type="ECO:0000256" key="6">
    <source>
        <dbReference type="SAM" id="Phobius"/>
    </source>
</evidence>
<comment type="caution">
    <text evidence="7">The sequence shown here is derived from an EMBL/GenBank/DDBJ whole genome shotgun (WGS) entry which is preliminary data.</text>
</comment>
<feature type="transmembrane region" description="Helical" evidence="6">
    <location>
        <begin position="48"/>
        <end position="67"/>
    </location>
</feature>
<evidence type="ECO:0000256" key="4">
    <source>
        <dbReference type="ARBA" id="ARBA00022989"/>
    </source>
</evidence>
<evidence type="ECO:0000313" key="7">
    <source>
        <dbReference type="EMBL" id="CVK18851.1"/>
    </source>
</evidence>
<dbReference type="EMBL" id="FCOW01000006">
    <property type="protein sequence ID" value="CVK18851.1"/>
    <property type="molecule type" value="Genomic_DNA"/>
</dbReference>
<accession>A0ABM9W3F2</accession>
<reference evidence="7 8" key="1">
    <citation type="submission" date="2016-01" db="EMBL/GenBank/DDBJ databases">
        <authorList>
            <person name="Brown R."/>
        </authorList>
    </citation>
    <scope>NUCLEOTIDE SEQUENCE [LARGE SCALE GENOMIC DNA]</scope>
    <source>
        <strain evidence="7">Sporomusa sphaeroides DSM 2875</strain>
    </source>
</reference>
<evidence type="ECO:0000256" key="5">
    <source>
        <dbReference type="ARBA" id="ARBA00023136"/>
    </source>
</evidence>
<feature type="transmembrane region" description="Helical" evidence="6">
    <location>
        <begin position="74"/>
        <end position="94"/>
    </location>
</feature>
<feature type="transmembrane region" description="Helical" evidence="6">
    <location>
        <begin position="100"/>
        <end position="120"/>
    </location>
</feature>
<evidence type="ECO:0000313" key="8">
    <source>
        <dbReference type="Proteomes" id="UP000245702"/>
    </source>
</evidence>
<name>A0ABM9W3F2_9FIRM</name>